<dbReference type="EMBL" id="JALPRY010000007">
    <property type="protein sequence ID" value="MCK8779519.1"/>
    <property type="molecule type" value="Genomic_DNA"/>
</dbReference>
<evidence type="ECO:0000256" key="3">
    <source>
        <dbReference type="ARBA" id="ARBA00022723"/>
    </source>
</evidence>
<dbReference type="PANTHER" id="PTHR43107:SF15">
    <property type="entry name" value="FATTY ACID TRANSPORT PROTEIN 3, ISOFORM A"/>
    <property type="match status" value="1"/>
</dbReference>
<evidence type="ECO:0000259" key="6">
    <source>
        <dbReference type="Pfam" id="PF00501"/>
    </source>
</evidence>
<dbReference type="InterPro" id="IPR045851">
    <property type="entry name" value="AMP-bd_C_sf"/>
</dbReference>
<dbReference type="Pfam" id="PF13193">
    <property type="entry name" value="AMP-binding_C"/>
    <property type="match status" value="1"/>
</dbReference>
<accession>A0ABT0INR5</accession>
<gene>
    <name evidence="8" type="ORF">M0654_05920</name>
</gene>
<dbReference type="NCBIfam" id="NF004808">
    <property type="entry name" value="PRK06155.1"/>
    <property type="match status" value="1"/>
</dbReference>
<evidence type="ECO:0000313" key="9">
    <source>
        <dbReference type="Proteomes" id="UP001202827"/>
    </source>
</evidence>
<dbReference type="PROSITE" id="PS00455">
    <property type="entry name" value="AMP_BINDING"/>
    <property type="match status" value="1"/>
</dbReference>
<sequence>MDRVEIERNREAKVFGLKDVFAPEERTFPQIMTRQAERYCDRRLVTFGDRSLSFAETKALAGSAGHMLREAGIKPGDTVAIMCSNRIEFLTAFLGCAWSGAIAVPINNASRGAQLEHILKNCGARLAIVEASFLNAFANLPTDLPLQQIWTIGKVPADIDLKVKHAPLPEATGHIDAHPCKPSDTVAILYTSGTTGLSKGVCCPHAQYFWWGVHTAALLGIDDDDVLLTCLPLFHTNALNTFYQALLTGAPVTFEPKFSVSRFWTSLAESGATVTYLLGAMVPMLLSKEASPADRAHKTRIALAPGVPPQFHGPFTKRFGVEILEGYGSTETNFVIGSLYHEQKPGRVGKARPGFDLAVFDESDNSLPAGTPGELVVRPHEPFSTATGYFGMPEKTIEAWRNLWFHTGDRVVMDSDGYIQFLDRMKDTIRRRGENISSYEVEQVIVAHPAVENVAVFPVQSELAEDEVMAAIVLKQGTSVTPAELLDFCQPRMSYFSVPRFIDFVAELPLTENGKVQKYKLTAKGVTENTWDREKAGYKLTR</sequence>
<dbReference type="CDD" id="cd05934">
    <property type="entry name" value="FACL_DitJ_like"/>
    <property type="match status" value="1"/>
</dbReference>
<comment type="similarity">
    <text evidence="1">Belongs to the ATP-dependent AMP-binding enzyme family.</text>
</comment>
<dbReference type="SUPFAM" id="SSF56801">
    <property type="entry name" value="Acetyl-CoA synthetase-like"/>
    <property type="match status" value="1"/>
</dbReference>
<evidence type="ECO:0000256" key="2">
    <source>
        <dbReference type="ARBA" id="ARBA00022598"/>
    </source>
</evidence>
<feature type="domain" description="AMP-binding enzyme C-terminal" evidence="7">
    <location>
        <begin position="440"/>
        <end position="515"/>
    </location>
</feature>
<dbReference type="InterPro" id="IPR020845">
    <property type="entry name" value="AMP-binding_CS"/>
</dbReference>
<evidence type="ECO:0000313" key="8">
    <source>
        <dbReference type="EMBL" id="MCK8779519.1"/>
    </source>
</evidence>
<name>A0ABT0INR5_9HYPH</name>
<organism evidence="8 9">
    <name type="scientific">Neorhizobium turbinariae</name>
    <dbReference type="NCBI Taxonomy" id="2937795"/>
    <lineage>
        <taxon>Bacteria</taxon>
        <taxon>Pseudomonadati</taxon>
        <taxon>Pseudomonadota</taxon>
        <taxon>Alphaproteobacteria</taxon>
        <taxon>Hyphomicrobiales</taxon>
        <taxon>Rhizobiaceae</taxon>
        <taxon>Rhizobium/Agrobacterium group</taxon>
        <taxon>Neorhizobium</taxon>
    </lineage>
</organism>
<evidence type="ECO:0000256" key="5">
    <source>
        <dbReference type="ARBA" id="ARBA00022840"/>
    </source>
</evidence>
<dbReference type="Gene3D" id="3.40.50.12780">
    <property type="entry name" value="N-terminal domain of ligase-like"/>
    <property type="match status" value="1"/>
</dbReference>
<keyword evidence="9" id="KW-1185">Reference proteome</keyword>
<comment type="caution">
    <text evidence="8">The sequence shown here is derived from an EMBL/GenBank/DDBJ whole genome shotgun (WGS) entry which is preliminary data.</text>
</comment>
<dbReference type="Pfam" id="PF00501">
    <property type="entry name" value="AMP-binding"/>
    <property type="match status" value="1"/>
</dbReference>
<keyword evidence="5" id="KW-0067">ATP-binding</keyword>
<dbReference type="Proteomes" id="UP001202827">
    <property type="component" value="Unassembled WGS sequence"/>
</dbReference>
<dbReference type="GO" id="GO:0016874">
    <property type="term" value="F:ligase activity"/>
    <property type="evidence" value="ECO:0007669"/>
    <property type="project" value="UniProtKB-KW"/>
</dbReference>
<protein>
    <submittedName>
        <fullName evidence="8">ATP-dependent acyl-CoA ligase</fullName>
    </submittedName>
</protein>
<dbReference type="InterPro" id="IPR000873">
    <property type="entry name" value="AMP-dep_synth/lig_dom"/>
</dbReference>
<dbReference type="PANTHER" id="PTHR43107">
    <property type="entry name" value="LONG-CHAIN FATTY ACID TRANSPORT PROTEIN"/>
    <property type="match status" value="1"/>
</dbReference>
<keyword evidence="4" id="KW-0547">Nucleotide-binding</keyword>
<dbReference type="InterPro" id="IPR025110">
    <property type="entry name" value="AMP-bd_C"/>
</dbReference>
<keyword evidence="3" id="KW-0479">Metal-binding</keyword>
<keyword evidence="2 8" id="KW-0436">Ligase</keyword>
<feature type="domain" description="AMP-dependent synthetase/ligase" evidence="6">
    <location>
        <begin position="33"/>
        <end position="390"/>
    </location>
</feature>
<dbReference type="InterPro" id="IPR042099">
    <property type="entry name" value="ANL_N_sf"/>
</dbReference>
<dbReference type="Gene3D" id="3.30.300.30">
    <property type="match status" value="1"/>
</dbReference>
<evidence type="ECO:0000259" key="7">
    <source>
        <dbReference type="Pfam" id="PF13193"/>
    </source>
</evidence>
<dbReference type="RefSeq" id="WP_248682242.1">
    <property type="nucleotide sequence ID" value="NZ_JALPRY010000007.1"/>
</dbReference>
<evidence type="ECO:0000256" key="4">
    <source>
        <dbReference type="ARBA" id="ARBA00022741"/>
    </source>
</evidence>
<reference evidence="8 9" key="1">
    <citation type="submission" date="2022-04" db="EMBL/GenBank/DDBJ databases">
        <title>Rhizobium coralii sp. nov., isolated from coral Turbinaria peltata.</title>
        <authorList>
            <person name="Sun H."/>
        </authorList>
    </citation>
    <scope>NUCLEOTIDE SEQUENCE [LARGE SCALE GENOMIC DNA]</scope>
    <source>
        <strain evidence="8 9">NTR19</strain>
    </source>
</reference>
<proteinExistence type="inferred from homology"/>
<evidence type="ECO:0000256" key="1">
    <source>
        <dbReference type="ARBA" id="ARBA00006432"/>
    </source>
</evidence>